<sequence length="343" mass="38131">MNISERMEHYQIPGLSLAIIENGQISSTESYGVLEAGRNQRVNDQTIFNACSISKFLTSVLIMKLSEEGILDLDEDVNQKLTAWKVPNNTLTINNKVTLRNLLSHQSGIIDPKGSFMRMNPKDSTPDMVEILNGDTPYCNESINIIAEPGSTFQYSDAGYCIIQQLIEDVMGQSFHTEIFERIFEPLKMTNSIFELKVTEKQAQNLSCGHNRYGKRIEGNYPFYPNPAGAGLWTSSSDLALLVNDIIHSLYNESRLGLSQATIKEMISPQGDIPWAGLGVFIEGKGHNVEFSSLGWGEGFQSMIVSYPYVKTAAVIMTNADLGVHQMKGIIGEIYQSLTFEHA</sequence>
<evidence type="ECO:0000313" key="3">
    <source>
        <dbReference type="Proteomes" id="UP001238088"/>
    </source>
</evidence>
<dbReference type="PANTHER" id="PTHR46825">
    <property type="entry name" value="D-ALANYL-D-ALANINE-CARBOXYPEPTIDASE/ENDOPEPTIDASE AMPH"/>
    <property type="match status" value="1"/>
</dbReference>
<name>A0ABU0AE73_9BACI</name>
<dbReference type="EMBL" id="JAUSUB010000004">
    <property type="protein sequence ID" value="MDQ0269551.1"/>
    <property type="molecule type" value="Genomic_DNA"/>
</dbReference>
<dbReference type="Pfam" id="PF00144">
    <property type="entry name" value="Beta-lactamase"/>
    <property type="match status" value="1"/>
</dbReference>
<reference evidence="2 3" key="1">
    <citation type="submission" date="2023-07" db="EMBL/GenBank/DDBJ databases">
        <title>Genomic Encyclopedia of Type Strains, Phase IV (KMG-IV): sequencing the most valuable type-strain genomes for metagenomic binning, comparative biology and taxonomic classification.</title>
        <authorList>
            <person name="Goeker M."/>
        </authorList>
    </citation>
    <scope>NUCLEOTIDE SEQUENCE [LARGE SCALE GENOMIC DNA]</scope>
    <source>
        <strain evidence="2 3">DSM 23494</strain>
    </source>
</reference>
<proteinExistence type="predicted"/>
<evidence type="ECO:0000259" key="1">
    <source>
        <dbReference type="Pfam" id="PF00144"/>
    </source>
</evidence>
<evidence type="ECO:0000313" key="2">
    <source>
        <dbReference type="EMBL" id="MDQ0269551.1"/>
    </source>
</evidence>
<dbReference type="InterPro" id="IPR012338">
    <property type="entry name" value="Beta-lactam/transpept-like"/>
</dbReference>
<comment type="caution">
    <text evidence="2">The sequence shown here is derived from an EMBL/GenBank/DDBJ whole genome shotgun (WGS) entry which is preliminary data.</text>
</comment>
<dbReference type="Gene3D" id="3.40.710.10">
    <property type="entry name" value="DD-peptidase/beta-lactamase superfamily"/>
    <property type="match status" value="1"/>
</dbReference>
<dbReference type="InterPro" id="IPR050491">
    <property type="entry name" value="AmpC-like"/>
</dbReference>
<keyword evidence="3" id="KW-1185">Reference proteome</keyword>
<accession>A0ABU0AE73</accession>
<gene>
    <name evidence="2" type="ORF">J2S17_001422</name>
</gene>
<dbReference type="SUPFAM" id="SSF56601">
    <property type="entry name" value="beta-lactamase/transpeptidase-like"/>
    <property type="match status" value="1"/>
</dbReference>
<dbReference type="PANTHER" id="PTHR46825:SF12">
    <property type="entry name" value="PENICILLIN-BINDING PROTEIN 4"/>
    <property type="match status" value="1"/>
</dbReference>
<dbReference type="RefSeq" id="WP_307473194.1">
    <property type="nucleotide sequence ID" value="NZ_JAUSUB010000004.1"/>
</dbReference>
<dbReference type="InterPro" id="IPR001466">
    <property type="entry name" value="Beta-lactam-related"/>
</dbReference>
<dbReference type="Proteomes" id="UP001238088">
    <property type="component" value="Unassembled WGS sequence"/>
</dbReference>
<organism evidence="2 3">
    <name type="scientific">Cytobacillus purgationiresistens</name>
    <dbReference type="NCBI Taxonomy" id="863449"/>
    <lineage>
        <taxon>Bacteria</taxon>
        <taxon>Bacillati</taxon>
        <taxon>Bacillota</taxon>
        <taxon>Bacilli</taxon>
        <taxon>Bacillales</taxon>
        <taxon>Bacillaceae</taxon>
        <taxon>Cytobacillus</taxon>
    </lineage>
</organism>
<protein>
    <submittedName>
        <fullName evidence="2">CubicO group peptidase (Beta-lactamase class C family)</fullName>
    </submittedName>
</protein>
<feature type="domain" description="Beta-lactamase-related" evidence="1">
    <location>
        <begin position="3"/>
        <end position="322"/>
    </location>
</feature>